<dbReference type="PANTHER" id="PTHR13710">
    <property type="entry name" value="DNA HELICASE RECQ FAMILY MEMBER"/>
    <property type="match status" value="1"/>
</dbReference>
<dbReference type="FunFam" id="3.40.50.300:FF:000156">
    <property type="entry name" value="ATP-dependent DNA helicase recQ"/>
    <property type="match status" value="1"/>
</dbReference>
<dbReference type="InterPro" id="IPR032284">
    <property type="entry name" value="RecQ_Zn-bd"/>
</dbReference>
<evidence type="ECO:0000256" key="6">
    <source>
        <dbReference type="ARBA" id="ARBA00022763"/>
    </source>
</evidence>
<proteinExistence type="inferred from homology"/>
<dbReference type="InterPro" id="IPR036388">
    <property type="entry name" value="WH-like_DNA-bd_sf"/>
</dbReference>
<dbReference type="GO" id="GO:0009432">
    <property type="term" value="P:SOS response"/>
    <property type="evidence" value="ECO:0007669"/>
    <property type="project" value="UniProtKB-UniRule"/>
</dbReference>
<dbReference type="GO" id="GO:0003677">
    <property type="term" value="F:DNA binding"/>
    <property type="evidence" value="ECO:0007669"/>
    <property type="project" value="UniProtKB-KW"/>
</dbReference>
<dbReference type="GO" id="GO:0043138">
    <property type="term" value="F:3'-5' DNA helicase activity"/>
    <property type="evidence" value="ECO:0007669"/>
    <property type="project" value="UniProtKB-EC"/>
</dbReference>
<feature type="domain" description="Helicase C-terminal" evidence="19">
    <location>
        <begin position="216"/>
        <end position="366"/>
    </location>
</feature>
<comment type="similarity">
    <text evidence="3">Belongs to the helicase family. RecQ subfamily.</text>
</comment>
<reference evidence="20" key="1">
    <citation type="submission" date="2022-06" db="EMBL/GenBank/DDBJ databases">
        <title>Solitalea sp. MAHUQ-68 isolated from rhizospheric soil.</title>
        <authorList>
            <person name="Huq M.A."/>
        </authorList>
    </citation>
    <scope>NUCLEOTIDE SEQUENCE</scope>
    <source>
        <strain evidence="20">MAHUQ-68</strain>
    </source>
</reference>
<dbReference type="PROSITE" id="PS50967">
    <property type="entry name" value="HRDC"/>
    <property type="match status" value="1"/>
</dbReference>
<dbReference type="FunFam" id="1.10.150.80:FF:000002">
    <property type="entry name" value="ATP-dependent DNA helicase RecQ"/>
    <property type="match status" value="1"/>
</dbReference>
<evidence type="ECO:0000259" key="18">
    <source>
        <dbReference type="PROSITE" id="PS51192"/>
    </source>
</evidence>
<dbReference type="Pfam" id="PF09382">
    <property type="entry name" value="RQC"/>
    <property type="match status" value="1"/>
</dbReference>
<evidence type="ECO:0000259" key="19">
    <source>
        <dbReference type="PROSITE" id="PS51194"/>
    </source>
</evidence>
<dbReference type="GO" id="GO:0043590">
    <property type="term" value="C:bacterial nucleoid"/>
    <property type="evidence" value="ECO:0007669"/>
    <property type="project" value="TreeGrafter"/>
</dbReference>
<sequence length="710" mass="81201">MIDTAREVLKKHFGYDEFRPLQNEIIASILAKNDTLVLMPTGGGKSICFQVPALVMEGLCVVVSPLISLMKDQVDALRINGVGAAYLNSSQEFQEEDQVIEQCLNGEIKLLYLSPEKLKSSIPMLVRFNIQLIAIDEAHCISSWGHDFRPEYTQLNILKERFPDVPIVALTATADKVTRKDIIHQLKLKRPNVFVASFDRPNLSLEIKGGVKGKEKDREIISFVHRKRQQSGIIYCLSRRITEDLSEKLVASGINAAAYHAGMSADERNETQDDFINDRIQVVCATVAFGMGIDKSNVRWVIHYNLPKNIESYYQEIGRAGRDGLKSETILYYSLSDLVLLTQFAEQGQQRELNIEKLRRMQQLAEADICRRKILINYFGEAFEQDCGNCDVCANPRKHFDGTTLIQKALSALFRINEPVGVNMLIDVLRGSHKQELIEKGFDKIKTYGAGSELSFNHWQQFIMQMLNLGILEMAYDEGFSLKSTTMGKEILFGKKTTNLVYPVVREVKKTKVVSLDEQERLPAQTPDEKLFDDLRRLRREFAEREDVPAYAIFNDATLERMVSEKPQTETAFLSISGVGQRKLEKYGQKFMEAITLHINRGPRSQRSKGDTFKETLHLLQQHFSPERIAMVRKMNIQTVYSHIAQLYKIGAEVDLLKFVSMDEIEKVRLAQKAIGKSEQLKDYYDFLNHAIDYYKIRLALSWLERNEDV</sequence>
<keyword evidence="14" id="KW-0413">Isomerase</keyword>
<dbReference type="InterPro" id="IPR006293">
    <property type="entry name" value="DNA_helicase_ATP-dep_RecQ_bac"/>
</dbReference>
<dbReference type="Gene3D" id="1.10.150.80">
    <property type="entry name" value="HRDC domain"/>
    <property type="match status" value="1"/>
</dbReference>
<evidence type="ECO:0000256" key="11">
    <source>
        <dbReference type="ARBA" id="ARBA00023125"/>
    </source>
</evidence>
<dbReference type="Pfam" id="PF16124">
    <property type="entry name" value="RecQ_Zn_bind"/>
    <property type="match status" value="1"/>
</dbReference>
<comment type="cofactor">
    <cofactor evidence="1">
        <name>Mg(2+)</name>
        <dbReference type="ChEBI" id="CHEBI:18420"/>
    </cofactor>
</comment>
<keyword evidence="21" id="KW-1185">Reference proteome</keyword>
<evidence type="ECO:0000256" key="8">
    <source>
        <dbReference type="ARBA" id="ARBA00022806"/>
    </source>
</evidence>
<dbReference type="SMART" id="SM00487">
    <property type="entry name" value="DEXDc"/>
    <property type="match status" value="1"/>
</dbReference>
<dbReference type="SUPFAM" id="SSF52540">
    <property type="entry name" value="P-loop containing nucleoside triphosphate hydrolases"/>
    <property type="match status" value="1"/>
</dbReference>
<dbReference type="InterPro" id="IPR018982">
    <property type="entry name" value="RQC_domain"/>
</dbReference>
<dbReference type="GO" id="GO:0030894">
    <property type="term" value="C:replisome"/>
    <property type="evidence" value="ECO:0007669"/>
    <property type="project" value="TreeGrafter"/>
</dbReference>
<dbReference type="NCBIfam" id="TIGR01389">
    <property type="entry name" value="recQ"/>
    <property type="match status" value="1"/>
</dbReference>
<evidence type="ECO:0000256" key="12">
    <source>
        <dbReference type="ARBA" id="ARBA00023172"/>
    </source>
</evidence>
<dbReference type="InterPro" id="IPR004589">
    <property type="entry name" value="DNA_helicase_ATP-dep_RecQ"/>
</dbReference>
<dbReference type="PROSITE" id="PS51192">
    <property type="entry name" value="HELICASE_ATP_BIND_1"/>
    <property type="match status" value="1"/>
</dbReference>
<evidence type="ECO:0000313" key="21">
    <source>
        <dbReference type="Proteomes" id="UP001155182"/>
    </source>
</evidence>
<dbReference type="GO" id="GO:0046872">
    <property type="term" value="F:metal ion binding"/>
    <property type="evidence" value="ECO:0007669"/>
    <property type="project" value="UniProtKB-KW"/>
</dbReference>
<dbReference type="Gene3D" id="1.10.10.10">
    <property type="entry name" value="Winged helix-like DNA-binding domain superfamily/Winged helix DNA-binding domain"/>
    <property type="match status" value="1"/>
</dbReference>
<name>A0A9X2JG33_9SPHI</name>
<dbReference type="RefSeq" id="WP_252588831.1">
    <property type="nucleotide sequence ID" value="NZ_JAMWYS010000052.1"/>
</dbReference>
<evidence type="ECO:0000259" key="17">
    <source>
        <dbReference type="PROSITE" id="PS50967"/>
    </source>
</evidence>
<comment type="caution">
    <text evidence="20">The sequence shown here is derived from an EMBL/GenBank/DDBJ whole genome shotgun (WGS) entry which is preliminary data.</text>
</comment>
<dbReference type="GO" id="GO:0005737">
    <property type="term" value="C:cytoplasm"/>
    <property type="evidence" value="ECO:0007669"/>
    <property type="project" value="TreeGrafter"/>
</dbReference>
<organism evidence="20 21">
    <name type="scientific">Solitalea agri</name>
    <dbReference type="NCBI Taxonomy" id="2953739"/>
    <lineage>
        <taxon>Bacteria</taxon>
        <taxon>Pseudomonadati</taxon>
        <taxon>Bacteroidota</taxon>
        <taxon>Sphingobacteriia</taxon>
        <taxon>Sphingobacteriales</taxon>
        <taxon>Sphingobacteriaceae</taxon>
        <taxon>Solitalea</taxon>
    </lineage>
</organism>
<evidence type="ECO:0000256" key="9">
    <source>
        <dbReference type="ARBA" id="ARBA00022833"/>
    </source>
</evidence>
<accession>A0A9X2JG33</accession>
<keyword evidence="5" id="KW-0547">Nucleotide-binding</keyword>
<keyword evidence="10" id="KW-0067">ATP-binding</keyword>
<evidence type="ECO:0000256" key="3">
    <source>
        <dbReference type="ARBA" id="ARBA00005446"/>
    </source>
</evidence>
<keyword evidence="12" id="KW-0233">DNA recombination</keyword>
<dbReference type="GO" id="GO:0009378">
    <property type="term" value="F:four-way junction helicase activity"/>
    <property type="evidence" value="ECO:0007669"/>
    <property type="project" value="TreeGrafter"/>
</dbReference>
<dbReference type="NCBIfam" id="TIGR00614">
    <property type="entry name" value="recQ_fam"/>
    <property type="match status" value="1"/>
</dbReference>
<dbReference type="SMART" id="SM00490">
    <property type="entry name" value="HELICc"/>
    <property type="match status" value="1"/>
</dbReference>
<dbReference type="InterPro" id="IPR044876">
    <property type="entry name" value="HRDC_dom_sf"/>
</dbReference>
<dbReference type="EC" id="5.6.2.4" evidence="16"/>
<gene>
    <name evidence="20" type="primary">recQ</name>
    <name evidence="20" type="ORF">NF867_14260</name>
</gene>
<dbReference type="InterPro" id="IPR027417">
    <property type="entry name" value="P-loop_NTPase"/>
</dbReference>
<keyword evidence="8 20" id="KW-0347">Helicase</keyword>
<comment type="catalytic activity">
    <reaction evidence="15">
        <text>Couples ATP hydrolysis with the unwinding of duplex DNA by translocating in the 3'-5' direction.</text>
        <dbReference type="EC" id="5.6.2.4"/>
    </reaction>
</comment>
<dbReference type="InterPro" id="IPR011545">
    <property type="entry name" value="DEAD/DEAH_box_helicase_dom"/>
</dbReference>
<dbReference type="Pfam" id="PF00270">
    <property type="entry name" value="DEAD"/>
    <property type="match status" value="1"/>
</dbReference>
<dbReference type="InterPro" id="IPR014001">
    <property type="entry name" value="Helicase_ATP-bd"/>
</dbReference>
<dbReference type="SUPFAM" id="SSF47819">
    <property type="entry name" value="HRDC-like"/>
    <property type="match status" value="1"/>
</dbReference>
<dbReference type="GO" id="GO:0016787">
    <property type="term" value="F:hydrolase activity"/>
    <property type="evidence" value="ECO:0007669"/>
    <property type="project" value="UniProtKB-KW"/>
</dbReference>
<evidence type="ECO:0000256" key="4">
    <source>
        <dbReference type="ARBA" id="ARBA00022723"/>
    </source>
</evidence>
<dbReference type="Pfam" id="PF00570">
    <property type="entry name" value="HRDC"/>
    <property type="match status" value="1"/>
</dbReference>
<dbReference type="SUPFAM" id="SSF46785">
    <property type="entry name" value="Winged helix' DNA-binding domain"/>
    <property type="match status" value="1"/>
</dbReference>
<dbReference type="InterPro" id="IPR002121">
    <property type="entry name" value="HRDC_dom"/>
</dbReference>
<feature type="domain" description="Helicase ATP-binding" evidence="18">
    <location>
        <begin position="26"/>
        <end position="192"/>
    </location>
</feature>
<dbReference type="InterPro" id="IPR036390">
    <property type="entry name" value="WH_DNA-bd_sf"/>
</dbReference>
<dbReference type="PANTHER" id="PTHR13710:SF105">
    <property type="entry name" value="ATP-DEPENDENT DNA HELICASE Q1"/>
    <property type="match status" value="1"/>
</dbReference>
<dbReference type="SMART" id="SM00956">
    <property type="entry name" value="RQC"/>
    <property type="match status" value="1"/>
</dbReference>
<keyword evidence="4" id="KW-0479">Metal-binding</keyword>
<evidence type="ECO:0000313" key="20">
    <source>
        <dbReference type="EMBL" id="MCO4294026.1"/>
    </source>
</evidence>
<keyword evidence="9" id="KW-0862">Zinc</keyword>
<dbReference type="InterPro" id="IPR010997">
    <property type="entry name" value="HRDC-like_sf"/>
</dbReference>
<evidence type="ECO:0000256" key="16">
    <source>
        <dbReference type="NCBIfam" id="TIGR01389"/>
    </source>
</evidence>
<keyword evidence="11" id="KW-0238">DNA-binding</keyword>
<dbReference type="GO" id="GO:0006310">
    <property type="term" value="P:DNA recombination"/>
    <property type="evidence" value="ECO:0007669"/>
    <property type="project" value="UniProtKB-UniRule"/>
</dbReference>
<evidence type="ECO:0000256" key="5">
    <source>
        <dbReference type="ARBA" id="ARBA00022741"/>
    </source>
</evidence>
<keyword evidence="6" id="KW-0227">DNA damage</keyword>
<dbReference type="FunFam" id="3.40.50.300:FF:000296">
    <property type="entry name" value="ATP-dependent DNA helicase RecQ"/>
    <property type="match status" value="1"/>
</dbReference>
<comment type="cofactor">
    <cofactor evidence="2">
        <name>Zn(2+)</name>
        <dbReference type="ChEBI" id="CHEBI:29105"/>
    </cofactor>
</comment>
<keyword evidence="7 20" id="KW-0378">Hydrolase</keyword>
<dbReference type="EMBL" id="JAMWYS010000052">
    <property type="protein sequence ID" value="MCO4294026.1"/>
    <property type="molecule type" value="Genomic_DNA"/>
</dbReference>
<dbReference type="GO" id="GO:0006260">
    <property type="term" value="P:DNA replication"/>
    <property type="evidence" value="ECO:0007669"/>
    <property type="project" value="InterPro"/>
</dbReference>
<feature type="domain" description="HRDC" evidence="17">
    <location>
        <begin position="525"/>
        <end position="605"/>
    </location>
</feature>
<evidence type="ECO:0000256" key="2">
    <source>
        <dbReference type="ARBA" id="ARBA00001947"/>
    </source>
</evidence>
<evidence type="ECO:0000256" key="7">
    <source>
        <dbReference type="ARBA" id="ARBA00022801"/>
    </source>
</evidence>
<dbReference type="AlphaFoldDB" id="A0A9X2JG33"/>
<dbReference type="SMART" id="SM00341">
    <property type="entry name" value="HRDC"/>
    <property type="match status" value="1"/>
</dbReference>
<dbReference type="Pfam" id="PF00271">
    <property type="entry name" value="Helicase_C"/>
    <property type="match status" value="1"/>
</dbReference>
<dbReference type="CDD" id="cd18794">
    <property type="entry name" value="SF2_C_RecQ"/>
    <property type="match status" value="1"/>
</dbReference>
<evidence type="ECO:0000256" key="10">
    <source>
        <dbReference type="ARBA" id="ARBA00022840"/>
    </source>
</evidence>
<dbReference type="Gene3D" id="3.40.50.300">
    <property type="entry name" value="P-loop containing nucleotide triphosphate hydrolases"/>
    <property type="match status" value="2"/>
</dbReference>
<evidence type="ECO:0000256" key="14">
    <source>
        <dbReference type="ARBA" id="ARBA00023235"/>
    </source>
</evidence>
<dbReference type="Pfam" id="PF14493">
    <property type="entry name" value="HTH_40"/>
    <property type="match status" value="1"/>
</dbReference>
<keyword evidence="13" id="KW-0234">DNA repair</keyword>
<dbReference type="PROSITE" id="PS51194">
    <property type="entry name" value="HELICASE_CTER"/>
    <property type="match status" value="1"/>
</dbReference>
<dbReference type="Proteomes" id="UP001155182">
    <property type="component" value="Unassembled WGS sequence"/>
</dbReference>
<protein>
    <recommendedName>
        <fullName evidence="16">DNA helicase RecQ</fullName>
        <ecNumber evidence="16">5.6.2.4</ecNumber>
    </recommendedName>
</protein>
<evidence type="ECO:0000256" key="1">
    <source>
        <dbReference type="ARBA" id="ARBA00001946"/>
    </source>
</evidence>
<evidence type="ECO:0000256" key="13">
    <source>
        <dbReference type="ARBA" id="ARBA00023204"/>
    </source>
</evidence>
<evidence type="ECO:0000256" key="15">
    <source>
        <dbReference type="ARBA" id="ARBA00034617"/>
    </source>
</evidence>
<dbReference type="GO" id="GO:0005524">
    <property type="term" value="F:ATP binding"/>
    <property type="evidence" value="ECO:0007669"/>
    <property type="project" value="UniProtKB-KW"/>
</dbReference>
<dbReference type="GO" id="GO:0006281">
    <property type="term" value="P:DNA repair"/>
    <property type="evidence" value="ECO:0007669"/>
    <property type="project" value="UniProtKB-KW"/>
</dbReference>
<dbReference type="CDD" id="cd17920">
    <property type="entry name" value="DEXHc_RecQ"/>
    <property type="match status" value="1"/>
</dbReference>
<dbReference type="InterPro" id="IPR001650">
    <property type="entry name" value="Helicase_C-like"/>
</dbReference>
<dbReference type="InterPro" id="IPR029491">
    <property type="entry name" value="Helicase_HTH"/>
</dbReference>